<evidence type="ECO:0000313" key="6">
    <source>
        <dbReference type="EMBL" id="TPX47348.1"/>
    </source>
</evidence>
<dbReference type="Pfam" id="PF01196">
    <property type="entry name" value="Ribosomal_L17"/>
    <property type="match status" value="1"/>
</dbReference>
<keyword evidence="3 4" id="KW-0687">Ribonucleoprotein</keyword>
<evidence type="ECO:0008006" key="8">
    <source>
        <dbReference type="Google" id="ProtNLM"/>
    </source>
</evidence>
<dbReference type="Proteomes" id="UP000317494">
    <property type="component" value="Unassembled WGS sequence"/>
</dbReference>
<organism evidence="6 7">
    <name type="scientific">Synchytrium endobioticum</name>
    <dbReference type="NCBI Taxonomy" id="286115"/>
    <lineage>
        <taxon>Eukaryota</taxon>
        <taxon>Fungi</taxon>
        <taxon>Fungi incertae sedis</taxon>
        <taxon>Chytridiomycota</taxon>
        <taxon>Chytridiomycota incertae sedis</taxon>
        <taxon>Chytridiomycetes</taxon>
        <taxon>Synchytriales</taxon>
        <taxon>Synchytriaceae</taxon>
        <taxon>Synchytrium</taxon>
    </lineage>
</organism>
<evidence type="ECO:0000256" key="1">
    <source>
        <dbReference type="ARBA" id="ARBA00008777"/>
    </source>
</evidence>
<protein>
    <recommendedName>
        <fullName evidence="8">Ribosomal protein L17</fullName>
    </recommendedName>
</protein>
<dbReference type="VEuPathDB" id="FungiDB:SeMB42_g03351"/>
<comment type="similarity">
    <text evidence="1 4">Belongs to the bacterial ribosomal protein bL17 family.</text>
</comment>
<sequence length="423" mass="48280">MCSHNATFCVRVSKSLLRLSLMRCCRSANLSKDFKTCNTKFTSAQTVQSPSSLIGMRHGAKAYAKKLGRTPEHRIDLLRNLVSQLLHHERIVTTVAKAKFVKPVAERVINWAKKGDEKSIAKASKFILNVAQRAPKSDDEVTLTYSNTTRKLFGPLVARYSSRPSGYVRIHRYGFNAVSSDRAPKAVLTLVDSPKDIIHNLAVKNISQIEHQVRKLEQQKYRVVKINLTDPVTALPTPSVQLLPRHDLKPYQLGCLNAREIKLHKLLHKYQKSLASYPVGRELESKMWRNNVVKKLEAQRDDFENELMDEWERTGDEGIKRKKREAKALGLQIEKGGIITRIMPPWEVAITQADVPSVGSPKMVEDDRLSKGSERKKFVREEEMPKKDEKKVPEEHANPSSKRQASKVSEFFTRLGLNWNKWL</sequence>
<gene>
    <name evidence="6" type="ORF">SeMB42_g03351</name>
</gene>
<dbReference type="Gene3D" id="3.90.1030.10">
    <property type="entry name" value="Ribosomal protein L17"/>
    <property type="match status" value="1"/>
</dbReference>
<accession>A0A507D7U6</accession>
<feature type="compositionally biased region" description="Basic and acidic residues" evidence="5">
    <location>
        <begin position="363"/>
        <end position="397"/>
    </location>
</feature>
<feature type="compositionally biased region" description="Polar residues" evidence="5">
    <location>
        <begin position="398"/>
        <end position="407"/>
    </location>
</feature>
<comment type="caution">
    <text evidence="6">The sequence shown here is derived from an EMBL/GenBank/DDBJ whole genome shotgun (WGS) entry which is preliminary data.</text>
</comment>
<dbReference type="GO" id="GO:0003735">
    <property type="term" value="F:structural constituent of ribosome"/>
    <property type="evidence" value="ECO:0007669"/>
    <property type="project" value="InterPro"/>
</dbReference>
<evidence type="ECO:0000256" key="4">
    <source>
        <dbReference type="RuleBase" id="RU000660"/>
    </source>
</evidence>
<dbReference type="PANTHER" id="PTHR14413">
    <property type="entry name" value="RIBOSOMAL PROTEIN L17"/>
    <property type="match status" value="1"/>
</dbReference>
<dbReference type="GO" id="GO:0005762">
    <property type="term" value="C:mitochondrial large ribosomal subunit"/>
    <property type="evidence" value="ECO:0007669"/>
    <property type="project" value="TreeGrafter"/>
</dbReference>
<name>A0A507D7U6_9FUNG</name>
<dbReference type="PANTHER" id="PTHR14413:SF16">
    <property type="entry name" value="LARGE RIBOSOMAL SUBUNIT PROTEIN BL17M"/>
    <property type="match status" value="1"/>
</dbReference>
<dbReference type="InterPro" id="IPR000456">
    <property type="entry name" value="Ribosomal_bL17"/>
</dbReference>
<keyword evidence="2 4" id="KW-0689">Ribosomal protein</keyword>
<evidence type="ECO:0000256" key="2">
    <source>
        <dbReference type="ARBA" id="ARBA00022980"/>
    </source>
</evidence>
<dbReference type="NCBIfam" id="TIGR00059">
    <property type="entry name" value="L17"/>
    <property type="match status" value="1"/>
</dbReference>
<evidence type="ECO:0000313" key="7">
    <source>
        <dbReference type="Proteomes" id="UP000317494"/>
    </source>
</evidence>
<dbReference type="EMBL" id="QEAN01000118">
    <property type="protein sequence ID" value="TPX47348.1"/>
    <property type="molecule type" value="Genomic_DNA"/>
</dbReference>
<keyword evidence="7" id="KW-1185">Reference proteome</keyword>
<dbReference type="GO" id="GO:0006412">
    <property type="term" value="P:translation"/>
    <property type="evidence" value="ECO:0007669"/>
    <property type="project" value="InterPro"/>
</dbReference>
<feature type="region of interest" description="Disordered" evidence="5">
    <location>
        <begin position="357"/>
        <end position="407"/>
    </location>
</feature>
<proteinExistence type="inferred from homology"/>
<dbReference type="STRING" id="286115.A0A507D7U6"/>
<dbReference type="InterPro" id="IPR036373">
    <property type="entry name" value="Ribosomal_bL17_sf"/>
</dbReference>
<dbReference type="SUPFAM" id="SSF64263">
    <property type="entry name" value="Prokaryotic ribosomal protein L17"/>
    <property type="match status" value="1"/>
</dbReference>
<evidence type="ECO:0000256" key="5">
    <source>
        <dbReference type="SAM" id="MobiDB-lite"/>
    </source>
</evidence>
<dbReference type="AlphaFoldDB" id="A0A507D7U6"/>
<evidence type="ECO:0000256" key="3">
    <source>
        <dbReference type="ARBA" id="ARBA00023274"/>
    </source>
</evidence>
<reference evidence="6 7" key="1">
    <citation type="journal article" date="2019" name="Sci. Rep.">
        <title>Comparative genomics of chytrid fungi reveal insights into the obligate biotrophic and pathogenic lifestyle of Synchytrium endobioticum.</title>
        <authorList>
            <person name="van de Vossenberg B.T.L.H."/>
            <person name="Warris S."/>
            <person name="Nguyen H.D.T."/>
            <person name="van Gent-Pelzer M.P.E."/>
            <person name="Joly D.L."/>
            <person name="van de Geest H.C."/>
            <person name="Bonants P.J.M."/>
            <person name="Smith D.S."/>
            <person name="Levesque C.A."/>
            <person name="van der Lee T.A.J."/>
        </authorList>
    </citation>
    <scope>NUCLEOTIDE SEQUENCE [LARGE SCALE GENOMIC DNA]</scope>
    <source>
        <strain evidence="6 7">MB42</strain>
    </source>
</reference>